<dbReference type="NCBIfam" id="NF042934">
    <property type="entry name" value="cis_reg_atten"/>
    <property type="match status" value="1"/>
</dbReference>
<evidence type="ECO:0000313" key="2">
    <source>
        <dbReference type="Proteomes" id="UP001589703"/>
    </source>
</evidence>
<proteinExistence type="predicted"/>
<gene>
    <name evidence="1" type="ORF">ACFFRO_07395</name>
</gene>
<reference evidence="1 2" key="1">
    <citation type="submission" date="2024-09" db="EMBL/GenBank/DDBJ databases">
        <authorList>
            <person name="Sun Q."/>
            <person name="Mori K."/>
        </authorList>
    </citation>
    <scope>NUCLEOTIDE SEQUENCE [LARGE SCALE GENOMIC DNA]</scope>
    <source>
        <strain evidence="1 2">JCM 10918</strain>
    </source>
</reference>
<dbReference type="InterPro" id="IPR049979">
    <property type="entry name" value="Cys_resp_CS_actino"/>
</dbReference>
<keyword evidence="2" id="KW-1185">Reference proteome</keyword>
<organism evidence="1 2">
    <name type="scientific">Streptomyces thermocoprophilus</name>
    <dbReference type="NCBI Taxonomy" id="78356"/>
    <lineage>
        <taxon>Bacteria</taxon>
        <taxon>Bacillati</taxon>
        <taxon>Actinomycetota</taxon>
        <taxon>Actinomycetes</taxon>
        <taxon>Kitasatosporales</taxon>
        <taxon>Streptomycetaceae</taxon>
        <taxon>Streptomyces</taxon>
    </lineage>
</organism>
<dbReference type="Proteomes" id="UP001589703">
    <property type="component" value="Unassembled WGS sequence"/>
</dbReference>
<name>A0ABV5VB68_9ACTN</name>
<accession>A0ABV5VB68</accession>
<comment type="caution">
    <text evidence="1">The sequence shown here is derived from an EMBL/GenBank/DDBJ whole genome shotgun (WGS) entry which is preliminary data.</text>
</comment>
<dbReference type="EMBL" id="JBHMAR010000005">
    <property type="protein sequence ID" value="MFB9734955.1"/>
    <property type="molecule type" value="Genomic_DNA"/>
</dbReference>
<dbReference type="RefSeq" id="WP_356758691.1">
    <property type="nucleotide sequence ID" value="NZ_JBHMAR010000005.1"/>
</dbReference>
<evidence type="ECO:0000313" key="1">
    <source>
        <dbReference type="EMBL" id="MFB9734955.1"/>
    </source>
</evidence>
<protein>
    <submittedName>
        <fullName evidence="1">Leader peptide</fullName>
    </submittedName>
</protein>
<sequence>MVAQARYFSSRRHVDLRRVSTAACRRPE</sequence>